<reference evidence="2 3" key="1">
    <citation type="submission" date="2020-04" db="EMBL/GenBank/DDBJ databases">
        <authorList>
            <person name="Basu S."/>
            <person name="Maruthanayagam V."/>
            <person name="Chakraborty S."/>
            <person name="Pramanik A."/>
            <person name="Mukherjee J."/>
            <person name="Brink B."/>
        </authorList>
    </citation>
    <scope>NUCLEOTIDE SEQUENCE [LARGE SCALE GENOMIC DNA]</scope>
    <source>
        <strain evidence="2 3">AP17</strain>
    </source>
</reference>
<gene>
    <name evidence="2" type="ORF">HCG48_02340</name>
</gene>
<name>A0A6H1TTM2_9CYAN</name>
<feature type="region of interest" description="Disordered" evidence="1">
    <location>
        <begin position="143"/>
        <end position="162"/>
    </location>
</feature>
<evidence type="ECO:0000256" key="1">
    <source>
        <dbReference type="SAM" id="MobiDB-lite"/>
    </source>
</evidence>
<dbReference type="AlphaFoldDB" id="A0A6H1TTM2"/>
<dbReference type="KEGG" id="oxy:HCG48_02340"/>
<protein>
    <submittedName>
        <fullName evidence="2">Uncharacterized protein</fullName>
    </submittedName>
</protein>
<keyword evidence="3" id="KW-1185">Reference proteome</keyword>
<organism evidence="2 3">
    <name type="scientific">Oxynema aestuarii AP17</name>
    <dbReference type="NCBI Taxonomy" id="2064643"/>
    <lineage>
        <taxon>Bacteria</taxon>
        <taxon>Bacillati</taxon>
        <taxon>Cyanobacteriota</taxon>
        <taxon>Cyanophyceae</taxon>
        <taxon>Oscillatoriophycideae</taxon>
        <taxon>Oscillatoriales</taxon>
        <taxon>Oscillatoriaceae</taxon>
        <taxon>Oxynema</taxon>
        <taxon>Oxynema aestuarii</taxon>
    </lineage>
</organism>
<feature type="compositionally biased region" description="Low complexity" evidence="1">
    <location>
        <begin position="111"/>
        <end position="121"/>
    </location>
</feature>
<feature type="region of interest" description="Disordered" evidence="1">
    <location>
        <begin position="233"/>
        <end position="263"/>
    </location>
</feature>
<dbReference type="RefSeq" id="WP_168567723.1">
    <property type="nucleotide sequence ID" value="NZ_CP051167.1"/>
</dbReference>
<feature type="compositionally biased region" description="Polar residues" evidence="1">
    <location>
        <begin position="204"/>
        <end position="213"/>
    </location>
</feature>
<feature type="region of interest" description="Disordered" evidence="1">
    <location>
        <begin position="192"/>
        <end position="213"/>
    </location>
</feature>
<evidence type="ECO:0000313" key="2">
    <source>
        <dbReference type="EMBL" id="QIZ69566.1"/>
    </source>
</evidence>
<accession>A0A6H1TTM2</accession>
<dbReference type="Proteomes" id="UP000500857">
    <property type="component" value="Chromosome"/>
</dbReference>
<feature type="region of interest" description="Disordered" evidence="1">
    <location>
        <begin position="100"/>
        <end position="129"/>
    </location>
</feature>
<evidence type="ECO:0000313" key="3">
    <source>
        <dbReference type="Proteomes" id="UP000500857"/>
    </source>
</evidence>
<dbReference type="EMBL" id="CP051167">
    <property type="protein sequence ID" value="QIZ69566.1"/>
    <property type="molecule type" value="Genomic_DNA"/>
</dbReference>
<proteinExistence type="predicted"/>
<sequence length="263" mass="29101">MTEAAKDSAAACAAAVLIHYSFDLGGNQVQELVDRWLDRYPANWVRLAAIEALYQGRYKAVSIGHILASWNRRHQPFYHFNHEFERLVCSKFPQSWWGPSQASDFPGADRSAIAGSPSSPSQQPPSVPASLQWTEIEDEDDLLGDLWRDPPPTPTSGATGEGDREAATFAKGLQKGQEHRLASVDRHSWEQWFEGDRPNLSPGEGTTSPIHQFTPTVQISDFHSKLKAVAGYAIAPERSRPDSPLEDDSPPPSPTDRDSVGWE</sequence>